<dbReference type="PANTHER" id="PTHR14738">
    <property type="entry name" value="ZINC FINGER CCCH DOMAIN-CONTAINING PROTEIN 14"/>
    <property type="match status" value="1"/>
</dbReference>
<dbReference type="InterPro" id="IPR012677">
    <property type="entry name" value="Nucleotide-bd_a/b_plait_sf"/>
</dbReference>
<accession>B9RHF9</accession>
<dbReference type="SMART" id="SM00360">
    <property type="entry name" value="RRM"/>
    <property type="match status" value="1"/>
</dbReference>
<name>B9RHF9_RICCO</name>
<dbReference type="GO" id="GO:0043488">
    <property type="term" value="P:regulation of mRNA stability"/>
    <property type="evidence" value="ECO:0007669"/>
    <property type="project" value="InterPro"/>
</dbReference>
<evidence type="ECO:0000313" key="5">
    <source>
        <dbReference type="Proteomes" id="UP000008311"/>
    </source>
</evidence>
<dbReference type="SUPFAM" id="SSF54928">
    <property type="entry name" value="RNA-binding domain, RBD"/>
    <property type="match status" value="1"/>
</dbReference>
<dbReference type="PANTHER" id="PTHR14738:SF32">
    <property type="entry name" value="RNA BINDING (RRM_RBD_RNP MOTIFS) FAMILY PROTEIN"/>
    <property type="match status" value="1"/>
</dbReference>
<dbReference type="Proteomes" id="UP000008311">
    <property type="component" value="Unassembled WGS sequence"/>
</dbReference>
<organism evidence="4 5">
    <name type="scientific">Ricinus communis</name>
    <name type="common">Castor bean</name>
    <dbReference type="NCBI Taxonomy" id="3988"/>
    <lineage>
        <taxon>Eukaryota</taxon>
        <taxon>Viridiplantae</taxon>
        <taxon>Streptophyta</taxon>
        <taxon>Embryophyta</taxon>
        <taxon>Tracheophyta</taxon>
        <taxon>Spermatophyta</taxon>
        <taxon>Magnoliopsida</taxon>
        <taxon>eudicotyledons</taxon>
        <taxon>Gunneridae</taxon>
        <taxon>Pentapetalae</taxon>
        <taxon>rosids</taxon>
        <taxon>fabids</taxon>
        <taxon>Malpighiales</taxon>
        <taxon>Euphorbiaceae</taxon>
        <taxon>Acalyphoideae</taxon>
        <taxon>Acalypheae</taxon>
        <taxon>Ricinus</taxon>
    </lineage>
</organism>
<proteinExistence type="predicted"/>
<dbReference type="eggNOG" id="KOG3702">
    <property type="taxonomic scope" value="Eukaryota"/>
</dbReference>
<dbReference type="Gene3D" id="3.30.70.330">
    <property type="match status" value="1"/>
</dbReference>
<protein>
    <submittedName>
        <fullName evidence="4">Poly-A binding protein, putative</fullName>
    </submittedName>
</protein>
<dbReference type="GO" id="GO:0008143">
    <property type="term" value="F:poly(A) binding"/>
    <property type="evidence" value="ECO:0007669"/>
    <property type="project" value="InterPro"/>
</dbReference>
<dbReference type="STRING" id="3988.B9RHF9"/>
<feature type="compositionally biased region" description="Basic and acidic residues" evidence="2">
    <location>
        <begin position="224"/>
        <end position="239"/>
    </location>
</feature>
<gene>
    <name evidence="4" type="ORF">RCOM_1525260</name>
</gene>
<feature type="region of interest" description="Disordered" evidence="2">
    <location>
        <begin position="222"/>
        <end position="241"/>
    </location>
</feature>
<keyword evidence="1" id="KW-0694">RNA-binding</keyword>
<dbReference type="InterPro" id="IPR040366">
    <property type="entry name" value="Nab2/ZC3H14"/>
</dbReference>
<feature type="domain" description="RRM" evidence="3">
    <location>
        <begin position="339"/>
        <end position="416"/>
    </location>
</feature>
<dbReference type="InterPro" id="IPR000504">
    <property type="entry name" value="RRM_dom"/>
</dbReference>
<evidence type="ECO:0000259" key="3">
    <source>
        <dbReference type="PROSITE" id="PS50102"/>
    </source>
</evidence>
<keyword evidence="5" id="KW-1185">Reference proteome</keyword>
<evidence type="ECO:0000256" key="1">
    <source>
        <dbReference type="PROSITE-ProRule" id="PRU00176"/>
    </source>
</evidence>
<dbReference type="AlphaFoldDB" id="B9RHF9"/>
<sequence>MSALLISFHISYMLTNLFWQRGAVSQATINAPRRLLQFAVRDAVGTLRPSSLVKEPSMKRLRSVVSISTAESSLVDRPRRIQSIARVPNPMATVIKAVQEAAEDVVKVKSSRNVFDRLGREMDTTDQIRDISHDAVESEVYEEVNPNPDQTESFYLQRYAGHAGNIGIMESETGLVGDSMFDNEVYDDDDVMGHGVMDVSETGTSGGSKREDSLMVQYSVGRSADNDDMRTTRNKDRDQPVSAAKAVVNIPMNLNTWKPPHCQESRRFPEMGNWNSVQENKADTTKSGARLMKENNNIVMVGNGNAKPVADMHKESQKPLQSAPGSYATGRPLEDADSRTIFVSNVHFAATKDSLSRHFNKFGDVLKVVIMADAATGQPMGSAYIEFMRKEAADNALSLDGTSFMSRILKVVKRSPANQEATANMIWPRGGTRGSPYTAGRFSRGPFPRGISGAFRPRLPMKPGARSFQWKRDAQGTQAESTAPVSGSLVTSTARSLTYVRTEPKPDDGSSGAT</sequence>
<feature type="region of interest" description="Disordered" evidence="2">
    <location>
        <begin position="449"/>
        <end position="493"/>
    </location>
</feature>
<dbReference type="FunFam" id="3.30.70.330:FF:000616">
    <property type="entry name" value="RNA binding (RRM/RBD/RNP motifs) family protein"/>
    <property type="match status" value="1"/>
</dbReference>
<dbReference type="EMBL" id="EQ973779">
    <property type="protein sequence ID" value="EEF49169.1"/>
    <property type="molecule type" value="Genomic_DNA"/>
</dbReference>
<dbReference type="PROSITE" id="PS50102">
    <property type="entry name" value="RRM"/>
    <property type="match status" value="1"/>
</dbReference>
<evidence type="ECO:0000256" key="2">
    <source>
        <dbReference type="SAM" id="MobiDB-lite"/>
    </source>
</evidence>
<dbReference type="FunCoup" id="B9RHF9">
    <property type="interactions" value="2109"/>
</dbReference>
<dbReference type="InterPro" id="IPR035979">
    <property type="entry name" value="RBD_domain_sf"/>
</dbReference>
<dbReference type="InParanoid" id="B9RHF9"/>
<reference evidence="5" key="1">
    <citation type="journal article" date="2010" name="Nat. Biotechnol.">
        <title>Draft genome sequence of the oilseed species Ricinus communis.</title>
        <authorList>
            <person name="Chan A.P."/>
            <person name="Crabtree J."/>
            <person name="Zhao Q."/>
            <person name="Lorenzi H."/>
            <person name="Orvis J."/>
            <person name="Puiu D."/>
            <person name="Melake-Berhan A."/>
            <person name="Jones K.M."/>
            <person name="Redman J."/>
            <person name="Chen G."/>
            <person name="Cahoon E.B."/>
            <person name="Gedil M."/>
            <person name="Stanke M."/>
            <person name="Haas B.J."/>
            <person name="Wortman J.R."/>
            <person name="Fraser-Liggett C.M."/>
            <person name="Ravel J."/>
            <person name="Rabinowicz P.D."/>
        </authorList>
    </citation>
    <scope>NUCLEOTIDE SEQUENCE [LARGE SCALE GENOMIC DNA]</scope>
    <source>
        <strain evidence="5">cv. Hale</strain>
    </source>
</reference>
<evidence type="ECO:0000313" key="4">
    <source>
        <dbReference type="EMBL" id="EEF49169.1"/>
    </source>
</evidence>
<dbReference type="Pfam" id="PF00076">
    <property type="entry name" value="RRM_1"/>
    <property type="match status" value="1"/>
</dbReference>
<feature type="compositionally biased region" description="Polar residues" evidence="2">
    <location>
        <begin position="475"/>
        <end position="493"/>
    </location>
</feature>